<comment type="similarity">
    <text evidence="1 13 14">Belongs to the ATPase B chain family.</text>
</comment>
<comment type="subunit">
    <text evidence="13">F-type ATPases have 2 components, F(1) - the catalytic core - and F(0) - the membrane proton channel. F(1) has five subunits: alpha(3), beta(3), gamma(1), delta(1), epsilon(1). F(0) has three main subunits: a(1), b(2) and c(10-14). The alpha and beta chains form an alternating ring which encloses part of the gamma chain. F(1) is attached to F(0) by a central stalk formed by the gamma and epsilon chains, while a peripheral stalk is formed by the delta and b chains.</text>
</comment>
<feature type="transmembrane region" description="Helical" evidence="13">
    <location>
        <begin position="6"/>
        <end position="27"/>
    </location>
</feature>
<dbReference type="InterPro" id="IPR050059">
    <property type="entry name" value="ATP_synthase_B_chain"/>
</dbReference>
<dbReference type="SUPFAM" id="SSF81573">
    <property type="entry name" value="F1F0 ATP synthase subunit B, membrane domain"/>
    <property type="match status" value="1"/>
</dbReference>
<dbReference type="GO" id="GO:0046933">
    <property type="term" value="F:proton-transporting ATP synthase activity, rotational mechanism"/>
    <property type="evidence" value="ECO:0007669"/>
    <property type="project" value="UniProtKB-UniRule"/>
</dbReference>
<dbReference type="AlphaFoldDB" id="A0A927CC78"/>
<dbReference type="PANTHER" id="PTHR33445">
    <property type="entry name" value="ATP SYNTHASE SUBUNIT B', CHLOROPLASTIC"/>
    <property type="match status" value="1"/>
</dbReference>
<comment type="function">
    <text evidence="11 13">F(1)F(0) ATP synthase produces ATP from ADP in the presence of a proton or sodium gradient. F-type ATPases consist of two structural domains, F(1) containing the extramembraneous catalytic core and F(0) containing the membrane proton channel, linked together by a central stalk and a peripheral stalk. During catalysis, ATP synthesis in the catalytic domain of F(1) is coupled via a rotary mechanism of the central stalk subunits to proton translocation.</text>
</comment>
<evidence type="ECO:0000256" key="11">
    <source>
        <dbReference type="ARBA" id="ARBA00025198"/>
    </source>
</evidence>
<evidence type="ECO:0000256" key="13">
    <source>
        <dbReference type="HAMAP-Rule" id="MF_01398"/>
    </source>
</evidence>
<keyword evidence="5 13" id="KW-0812">Transmembrane</keyword>
<evidence type="ECO:0000313" key="17">
    <source>
        <dbReference type="Proteomes" id="UP000639396"/>
    </source>
</evidence>
<comment type="function">
    <text evidence="13">Component of the F(0) channel, it forms part of the peripheral stalk, linking F(1) to F(0).</text>
</comment>
<keyword evidence="15" id="KW-0175">Coiled coil</keyword>
<dbReference type="InterPro" id="IPR005864">
    <property type="entry name" value="ATP_synth_F0_bsu_bac"/>
</dbReference>
<evidence type="ECO:0000256" key="3">
    <source>
        <dbReference type="ARBA" id="ARBA00022475"/>
    </source>
</evidence>
<evidence type="ECO:0000256" key="4">
    <source>
        <dbReference type="ARBA" id="ARBA00022547"/>
    </source>
</evidence>
<dbReference type="GO" id="GO:0046961">
    <property type="term" value="F:proton-transporting ATPase activity, rotational mechanism"/>
    <property type="evidence" value="ECO:0007669"/>
    <property type="project" value="TreeGrafter"/>
</dbReference>
<proteinExistence type="inferred from homology"/>
<dbReference type="InterPro" id="IPR002146">
    <property type="entry name" value="ATP_synth_b/b'su_bac/chlpt"/>
</dbReference>
<reference evidence="16" key="1">
    <citation type="submission" date="2020-09" db="EMBL/GenBank/DDBJ databases">
        <title>A novel bacterium of genus Paenibacillus, isolated from South China Sea.</title>
        <authorList>
            <person name="Huang H."/>
            <person name="Mo K."/>
            <person name="Hu Y."/>
        </authorList>
    </citation>
    <scope>NUCLEOTIDE SEQUENCE</scope>
    <source>
        <strain evidence="16">IB182363</strain>
    </source>
</reference>
<evidence type="ECO:0000256" key="15">
    <source>
        <dbReference type="SAM" id="Coils"/>
    </source>
</evidence>
<dbReference type="EMBL" id="JACXJA010000021">
    <property type="protein sequence ID" value="MBD2863586.1"/>
    <property type="molecule type" value="Genomic_DNA"/>
</dbReference>
<evidence type="ECO:0000256" key="12">
    <source>
        <dbReference type="ARBA" id="ARBA00037847"/>
    </source>
</evidence>
<keyword evidence="3 13" id="KW-1003">Cell membrane</keyword>
<dbReference type="HAMAP" id="MF_01398">
    <property type="entry name" value="ATP_synth_b_bprime"/>
    <property type="match status" value="1"/>
</dbReference>
<keyword evidence="7 13" id="KW-1133">Transmembrane helix</keyword>
<organism evidence="16 17">
    <name type="scientific">Paenibacillus oceani</name>
    <dbReference type="NCBI Taxonomy" id="2772510"/>
    <lineage>
        <taxon>Bacteria</taxon>
        <taxon>Bacillati</taxon>
        <taxon>Bacillota</taxon>
        <taxon>Bacilli</taxon>
        <taxon>Bacillales</taxon>
        <taxon>Paenibacillaceae</taxon>
        <taxon>Paenibacillus</taxon>
    </lineage>
</organism>
<evidence type="ECO:0000256" key="9">
    <source>
        <dbReference type="ARBA" id="ARBA00023136"/>
    </source>
</evidence>
<dbReference type="Proteomes" id="UP000639396">
    <property type="component" value="Unassembled WGS sequence"/>
</dbReference>
<evidence type="ECO:0000256" key="14">
    <source>
        <dbReference type="RuleBase" id="RU003848"/>
    </source>
</evidence>
<evidence type="ECO:0000256" key="2">
    <source>
        <dbReference type="ARBA" id="ARBA00022448"/>
    </source>
</evidence>
<dbReference type="GO" id="GO:0045259">
    <property type="term" value="C:proton-transporting ATP synthase complex"/>
    <property type="evidence" value="ECO:0007669"/>
    <property type="project" value="UniProtKB-KW"/>
</dbReference>
<name>A0A927CC78_9BACL</name>
<evidence type="ECO:0000256" key="1">
    <source>
        <dbReference type="ARBA" id="ARBA00005513"/>
    </source>
</evidence>
<dbReference type="GO" id="GO:0005886">
    <property type="term" value="C:plasma membrane"/>
    <property type="evidence" value="ECO:0007669"/>
    <property type="project" value="UniProtKB-SubCell"/>
</dbReference>
<evidence type="ECO:0000256" key="5">
    <source>
        <dbReference type="ARBA" id="ARBA00022692"/>
    </source>
</evidence>
<keyword evidence="9 13" id="KW-0472">Membrane</keyword>
<comment type="subcellular location">
    <subcellularLocation>
        <location evidence="13">Cell membrane</location>
        <topology evidence="13">Single-pass membrane protein</topology>
    </subcellularLocation>
    <subcellularLocation>
        <location evidence="12">Endomembrane system</location>
        <topology evidence="12">Single-pass membrane protein</topology>
    </subcellularLocation>
</comment>
<keyword evidence="17" id="KW-1185">Reference proteome</keyword>
<dbReference type="NCBIfam" id="TIGR01144">
    <property type="entry name" value="ATP_synt_b"/>
    <property type="match status" value="1"/>
</dbReference>
<feature type="coiled-coil region" evidence="15">
    <location>
        <begin position="38"/>
        <end position="116"/>
    </location>
</feature>
<evidence type="ECO:0000256" key="6">
    <source>
        <dbReference type="ARBA" id="ARBA00022781"/>
    </source>
</evidence>
<protein>
    <recommendedName>
        <fullName evidence="13">ATP synthase subunit b</fullName>
    </recommendedName>
    <alternativeName>
        <fullName evidence="13">ATP synthase F(0) sector subunit b</fullName>
    </alternativeName>
    <alternativeName>
        <fullName evidence="13">ATPase subunit I</fullName>
    </alternativeName>
    <alternativeName>
        <fullName evidence="13">F-type ATPase subunit b</fullName>
        <shortName evidence="13">F-ATPase subunit b</shortName>
    </alternativeName>
</protein>
<dbReference type="PANTHER" id="PTHR33445:SF1">
    <property type="entry name" value="ATP SYNTHASE SUBUNIT B"/>
    <property type="match status" value="1"/>
</dbReference>
<keyword evidence="4 13" id="KW-0138">CF(0)</keyword>
<dbReference type="Gene3D" id="1.20.5.620">
    <property type="entry name" value="F1F0 ATP synthase subunit B, membrane domain"/>
    <property type="match status" value="1"/>
</dbReference>
<evidence type="ECO:0000256" key="10">
    <source>
        <dbReference type="ARBA" id="ARBA00023310"/>
    </source>
</evidence>
<comment type="caution">
    <text evidence="16">The sequence shown here is derived from an EMBL/GenBank/DDBJ whole genome shotgun (WGS) entry which is preliminary data.</text>
</comment>
<keyword evidence="8 13" id="KW-0406">Ion transport</keyword>
<evidence type="ECO:0000256" key="8">
    <source>
        <dbReference type="ARBA" id="ARBA00023065"/>
    </source>
</evidence>
<accession>A0A927CC78</accession>
<keyword evidence="6 13" id="KW-0375">Hydrogen ion transport</keyword>
<keyword evidence="10 13" id="KW-0066">ATP synthesis</keyword>
<dbReference type="RefSeq" id="WP_190929220.1">
    <property type="nucleotide sequence ID" value="NZ_JACXJA010000021.1"/>
</dbReference>
<evidence type="ECO:0000256" key="7">
    <source>
        <dbReference type="ARBA" id="ARBA00022989"/>
    </source>
</evidence>
<keyword evidence="2 13" id="KW-0813">Transport</keyword>
<sequence length="162" mass="18219">MSVHWESLVIAAIAFVILYFLLNKYAFGPLFGIMETRAKMVQDQISTAEKNRAESEKLLAEQKEAIQQAKKEAYDIIEQARISSTKEADNLIARAKEDSERLKQDALKDIEAEKNKAIVALRSQVSALSVLIASKIVEKQVDEKSQQDLINHYLKEVGGNKV</sequence>
<dbReference type="Pfam" id="PF00430">
    <property type="entry name" value="ATP-synt_B"/>
    <property type="match status" value="1"/>
</dbReference>
<dbReference type="GO" id="GO:0012505">
    <property type="term" value="C:endomembrane system"/>
    <property type="evidence" value="ECO:0007669"/>
    <property type="project" value="UniProtKB-SubCell"/>
</dbReference>
<evidence type="ECO:0000313" key="16">
    <source>
        <dbReference type="EMBL" id="MBD2863586.1"/>
    </source>
</evidence>
<gene>
    <name evidence="13 16" type="primary">atpF</name>
    <name evidence="16" type="ORF">IDH45_16460</name>
</gene>
<dbReference type="CDD" id="cd06503">
    <property type="entry name" value="ATP-synt_Fo_b"/>
    <property type="match status" value="1"/>
</dbReference>
<dbReference type="InterPro" id="IPR028987">
    <property type="entry name" value="ATP_synth_B-like_membr_sf"/>
</dbReference>